<name>A0ACC6M0D7_9BACI</name>
<dbReference type="Proteomes" id="UP001277972">
    <property type="component" value="Unassembled WGS sequence"/>
</dbReference>
<evidence type="ECO:0000313" key="1">
    <source>
        <dbReference type="EMBL" id="MDX8044398.1"/>
    </source>
</evidence>
<evidence type="ECO:0000313" key="2">
    <source>
        <dbReference type="Proteomes" id="UP001277972"/>
    </source>
</evidence>
<sequence length="163" mass="19242">MEKINETIQELAKFNEWSQSLQEVEDKYFFTPIKKGKWTPAEIISHITSWDRYILKELMPKMKENADIESVEFEVINQPAAEYALSGISKEQLLKEQKEARTQLIQGLKEKTEKQFYATFTLDGEELDAFSGYPHSMFNYINVFVWHDNHHKQQIKEFLTSLS</sequence>
<dbReference type="EMBL" id="JAWZSR010000001">
    <property type="protein sequence ID" value="MDX8044398.1"/>
    <property type="molecule type" value="Genomic_DNA"/>
</dbReference>
<comment type="caution">
    <text evidence="1">The sequence shown here is derived from an EMBL/GenBank/DDBJ whole genome shotgun (WGS) entry which is preliminary data.</text>
</comment>
<organism evidence="1 2">
    <name type="scientific">Gracilibacillus pellucidus</name>
    <dbReference type="NCBI Taxonomy" id="3095368"/>
    <lineage>
        <taxon>Bacteria</taxon>
        <taxon>Bacillati</taxon>
        <taxon>Bacillota</taxon>
        <taxon>Bacilli</taxon>
        <taxon>Bacillales</taxon>
        <taxon>Bacillaceae</taxon>
        <taxon>Gracilibacillus</taxon>
    </lineage>
</organism>
<proteinExistence type="predicted"/>
<accession>A0ACC6M0D7</accession>
<gene>
    <name evidence="1" type="ORF">SH601_00225</name>
</gene>
<keyword evidence="2" id="KW-1185">Reference proteome</keyword>
<protein>
    <submittedName>
        <fullName evidence="1">DinB family protein</fullName>
    </submittedName>
</protein>
<reference evidence="1" key="1">
    <citation type="submission" date="2023-11" db="EMBL/GenBank/DDBJ databases">
        <title>Gracilibacillus pellucida a moderately halophilic bacterium isolated from saline soil in Xinjiang province.</title>
        <authorList>
            <person name="Zhang Z."/>
            <person name="Tan F."/>
            <person name="Wang Y."/>
            <person name="Xia M."/>
        </authorList>
    </citation>
    <scope>NUCLEOTIDE SEQUENCE</scope>
    <source>
        <strain evidence="1">S3-1-1</strain>
    </source>
</reference>